<accession>A0A951PEU2</accession>
<evidence type="ECO:0000313" key="7">
    <source>
        <dbReference type="EMBL" id="MBW4467905.1"/>
    </source>
</evidence>
<feature type="transmembrane region" description="Helical" evidence="6">
    <location>
        <begin position="64"/>
        <end position="81"/>
    </location>
</feature>
<dbReference type="PANTHER" id="PTHR30028">
    <property type="entry name" value="UPF0014 INNER MEMBRANE PROTEIN YBBM-RELATED"/>
    <property type="match status" value="1"/>
</dbReference>
<dbReference type="PANTHER" id="PTHR30028:SF0">
    <property type="entry name" value="PROTEIN ALUMINUM SENSITIVE 3"/>
    <property type="match status" value="1"/>
</dbReference>
<feature type="transmembrane region" description="Helical" evidence="6">
    <location>
        <begin position="193"/>
        <end position="213"/>
    </location>
</feature>
<dbReference type="Proteomes" id="UP000707356">
    <property type="component" value="Unassembled WGS sequence"/>
</dbReference>
<evidence type="ECO:0000256" key="4">
    <source>
        <dbReference type="ARBA" id="ARBA00022989"/>
    </source>
</evidence>
<sequence length="258" mass="27714">MELIELDLVGMGFGLGLMLLAIGLSAWQKLGLEWNLAVATVRTVVQLLVVGYLLAVVFALRNPWAVIAIIGVMASIAAVVARNRISQKIPQILPIVGGSIAVSTALTLAYVSLLVLRLEPWYEPQYLVPLAGILLGNAMNAAALAGERFVSTLNNSRLEIETHLSLGATPRQATRLYRQEAIKAGLIPTLNSMMVVGIVTLPGIITGQILGGVDPLNAALYQMLVMFILAFTTLVTAVLLIRGLDRQFFTAAAQLRQF</sequence>
<dbReference type="InterPro" id="IPR005226">
    <property type="entry name" value="UPF0014_fam"/>
</dbReference>
<feature type="transmembrane region" description="Helical" evidence="6">
    <location>
        <begin position="6"/>
        <end position="27"/>
    </location>
</feature>
<comment type="subcellular location">
    <subcellularLocation>
        <location evidence="1">Membrane</location>
        <topology evidence="1">Multi-pass membrane protein</topology>
    </subcellularLocation>
</comment>
<keyword evidence="3 6" id="KW-0812">Transmembrane</keyword>
<reference evidence="7" key="1">
    <citation type="submission" date="2021-05" db="EMBL/GenBank/DDBJ databases">
        <authorList>
            <person name="Pietrasiak N."/>
            <person name="Ward R."/>
            <person name="Stajich J.E."/>
            <person name="Kurbessoian T."/>
        </authorList>
    </citation>
    <scope>NUCLEOTIDE SEQUENCE</scope>
    <source>
        <strain evidence="7">GSE-TBD4-15B</strain>
    </source>
</reference>
<keyword evidence="4 6" id="KW-1133">Transmembrane helix</keyword>
<reference evidence="7" key="2">
    <citation type="journal article" date="2022" name="Microbiol. Resour. Announc.">
        <title>Metagenome Sequencing to Explore Phylogenomics of Terrestrial Cyanobacteria.</title>
        <authorList>
            <person name="Ward R.D."/>
            <person name="Stajich J.E."/>
            <person name="Johansen J.R."/>
            <person name="Huntemann M."/>
            <person name="Clum A."/>
            <person name="Foster B."/>
            <person name="Foster B."/>
            <person name="Roux S."/>
            <person name="Palaniappan K."/>
            <person name="Varghese N."/>
            <person name="Mukherjee S."/>
            <person name="Reddy T.B.K."/>
            <person name="Daum C."/>
            <person name="Copeland A."/>
            <person name="Chen I.A."/>
            <person name="Ivanova N.N."/>
            <person name="Kyrpides N.C."/>
            <person name="Shapiro N."/>
            <person name="Eloe-Fadrosh E.A."/>
            <person name="Pietrasiak N."/>
        </authorList>
    </citation>
    <scope>NUCLEOTIDE SEQUENCE</scope>
    <source>
        <strain evidence="7">GSE-TBD4-15B</strain>
    </source>
</reference>
<gene>
    <name evidence="7" type="primary">fetB</name>
    <name evidence="7" type="ORF">KME07_20965</name>
</gene>
<protein>
    <submittedName>
        <fullName evidence="7">Iron export ABC transporter permease subunit FetB</fullName>
    </submittedName>
</protein>
<organism evidence="7 8">
    <name type="scientific">Pegethrix bostrychoides GSE-TBD4-15B</name>
    <dbReference type="NCBI Taxonomy" id="2839662"/>
    <lineage>
        <taxon>Bacteria</taxon>
        <taxon>Bacillati</taxon>
        <taxon>Cyanobacteriota</taxon>
        <taxon>Cyanophyceae</taxon>
        <taxon>Oculatellales</taxon>
        <taxon>Oculatellaceae</taxon>
        <taxon>Pegethrix</taxon>
    </lineage>
</organism>
<dbReference type="EMBL" id="JAHHHV010000082">
    <property type="protein sequence ID" value="MBW4467905.1"/>
    <property type="molecule type" value="Genomic_DNA"/>
</dbReference>
<feature type="transmembrane region" description="Helical" evidence="6">
    <location>
        <begin position="126"/>
        <end position="146"/>
    </location>
</feature>
<feature type="transmembrane region" description="Helical" evidence="6">
    <location>
        <begin position="93"/>
        <end position="114"/>
    </location>
</feature>
<evidence type="ECO:0000256" key="3">
    <source>
        <dbReference type="ARBA" id="ARBA00022692"/>
    </source>
</evidence>
<dbReference type="Pfam" id="PF03649">
    <property type="entry name" value="UPF0014"/>
    <property type="match status" value="1"/>
</dbReference>
<feature type="transmembrane region" description="Helical" evidence="6">
    <location>
        <begin position="34"/>
        <end position="58"/>
    </location>
</feature>
<dbReference type="GO" id="GO:0005886">
    <property type="term" value="C:plasma membrane"/>
    <property type="evidence" value="ECO:0007669"/>
    <property type="project" value="TreeGrafter"/>
</dbReference>
<feature type="transmembrane region" description="Helical" evidence="6">
    <location>
        <begin position="219"/>
        <end position="241"/>
    </location>
</feature>
<proteinExistence type="inferred from homology"/>
<evidence type="ECO:0000256" key="2">
    <source>
        <dbReference type="ARBA" id="ARBA00005268"/>
    </source>
</evidence>
<comment type="similarity">
    <text evidence="2">Belongs to the UPF0014 family.</text>
</comment>
<evidence type="ECO:0000256" key="1">
    <source>
        <dbReference type="ARBA" id="ARBA00004141"/>
    </source>
</evidence>
<evidence type="ECO:0000256" key="5">
    <source>
        <dbReference type="ARBA" id="ARBA00023136"/>
    </source>
</evidence>
<dbReference type="AlphaFoldDB" id="A0A951PEU2"/>
<evidence type="ECO:0000256" key="6">
    <source>
        <dbReference type="SAM" id="Phobius"/>
    </source>
</evidence>
<evidence type="ECO:0000313" key="8">
    <source>
        <dbReference type="Proteomes" id="UP000707356"/>
    </source>
</evidence>
<comment type="caution">
    <text evidence="7">The sequence shown here is derived from an EMBL/GenBank/DDBJ whole genome shotgun (WGS) entry which is preliminary data.</text>
</comment>
<name>A0A951PEU2_9CYAN</name>
<keyword evidence="5 6" id="KW-0472">Membrane</keyword>